<dbReference type="Pfam" id="PF00179">
    <property type="entry name" value="UQ_con"/>
    <property type="match status" value="1"/>
</dbReference>
<evidence type="ECO:0000256" key="1">
    <source>
        <dbReference type="ARBA" id="ARBA00004906"/>
    </source>
</evidence>
<dbReference type="EC" id="2.3.2.23" evidence="2"/>
<accession>A0A3G5A217</accession>
<dbReference type="CDD" id="cd23799">
    <property type="entry name" value="UBCc_UBE2J"/>
    <property type="match status" value="1"/>
</dbReference>
<proteinExistence type="predicted"/>
<dbReference type="PANTHER" id="PTHR24067">
    <property type="entry name" value="UBIQUITIN-CONJUGATING ENZYME E2"/>
    <property type="match status" value="1"/>
</dbReference>
<evidence type="ECO:0000256" key="5">
    <source>
        <dbReference type="SAM" id="MobiDB-lite"/>
    </source>
</evidence>
<dbReference type="EMBL" id="MK072266">
    <property type="protein sequence ID" value="AYV81268.1"/>
    <property type="molecule type" value="Genomic_DNA"/>
</dbReference>
<dbReference type="SMART" id="SM00212">
    <property type="entry name" value="UBCc"/>
    <property type="match status" value="1"/>
</dbReference>
<dbReference type="PROSITE" id="PS50127">
    <property type="entry name" value="UBC_2"/>
    <property type="match status" value="1"/>
</dbReference>
<protein>
    <recommendedName>
        <fullName evidence="2">E2 ubiquitin-conjugating enzyme</fullName>
        <ecNumber evidence="2">2.3.2.23</ecNumber>
    </recommendedName>
    <alternativeName>
        <fullName evidence="4">Ubiquitin carrier protein</fullName>
    </alternativeName>
    <alternativeName>
        <fullName evidence="3">Ubiquitin-protein ligase</fullName>
    </alternativeName>
</protein>
<sequence length="296" mass="33606">MKSGVVNPLVVSTITRKRLIGELKMLQKEPLELIDTYPDDKDSLLWYFLLRGPEDSEYKGGFFIGKVLHNPEYPIKAPDFMMLTPTGRFEIEKKICLTNSGYHAETWSAVWNMKTILLGFLSIMADDTTHGISHIHESKPMRKAHAEESVRYNMKYHKDVWLRFDRFVKMDGSVRSSEEIKLLSSPKKIVTVVQPAEVKVEVKAVEVKAVEVKPVEVKPVEVKPVEVKPVEVKPVEVAEEPKPKRGRKKNVDSGKIIVKGKAKKAAKKPAVVPPKKKEPVPQPFNQLKVPPQEKIE</sequence>
<dbReference type="SUPFAM" id="SSF54495">
    <property type="entry name" value="UBC-like"/>
    <property type="match status" value="1"/>
</dbReference>
<comment type="pathway">
    <text evidence="1">Protein modification; protein ubiquitination.</text>
</comment>
<dbReference type="InterPro" id="IPR050113">
    <property type="entry name" value="Ub_conjugating_enzyme"/>
</dbReference>
<feature type="region of interest" description="Disordered" evidence="5">
    <location>
        <begin position="238"/>
        <end position="296"/>
    </location>
</feature>
<reference evidence="7" key="1">
    <citation type="submission" date="2018-10" db="EMBL/GenBank/DDBJ databases">
        <title>Hidden diversity of soil giant viruses.</title>
        <authorList>
            <person name="Schulz F."/>
            <person name="Alteio L."/>
            <person name="Goudeau D."/>
            <person name="Ryan E.M."/>
            <person name="Malmstrom R.R."/>
            <person name="Blanchard J."/>
            <person name="Woyke T."/>
        </authorList>
    </citation>
    <scope>NUCLEOTIDE SEQUENCE</scope>
    <source>
        <strain evidence="7">HAV1</strain>
    </source>
</reference>
<name>A0A3G5A217_9VIRU</name>
<dbReference type="InterPro" id="IPR000608">
    <property type="entry name" value="UBC"/>
</dbReference>
<evidence type="ECO:0000256" key="2">
    <source>
        <dbReference type="ARBA" id="ARBA00012486"/>
    </source>
</evidence>
<dbReference type="UniPathway" id="UPA00143"/>
<dbReference type="GO" id="GO:0061631">
    <property type="term" value="F:ubiquitin conjugating enzyme activity"/>
    <property type="evidence" value="ECO:0007669"/>
    <property type="project" value="UniProtKB-EC"/>
</dbReference>
<feature type="domain" description="UBC core" evidence="6">
    <location>
        <begin position="14"/>
        <end position="169"/>
    </location>
</feature>
<evidence type="ECO:0000259" key="6">
    <source>
        <dbReference type="PROSITE" id="PS50127"/>
    </source>
</evidence>
<dbReference type="Gene3D" id="3.10.110.10">
    <property type="entry name" value="Ubiquitin Conjugating Enzyme"/>
    <property type="match status" value="1"/>
</dbReference>
<feature type="compositionally biased region" description="Basic residues" evidence="5">
    <location>
        <begin position="258"/>
        <end position="267"/>
    </location>
</feature>
<organism evidence="7">
    <name type="scientific">Harvfovirus sp</name>
    <dbReference type="NCBI Taxonomy" id="2487768"/>
    <lineage>
        <taxon>Viruses</taxon>
        <taxon>Varidnaviria</taxon>
        <taxon>Bamfordvirae</taxon>
        <taxon>Nucleocytoviricota</taxon>
        <taxon>Megaviricetes</taxon>
        <taxon>Imitervirales</taxon>
        <taxon>Mimiviridae</taxon>
        <taxon>Klosneuvirinae</taxon>
    </lineage>
</organism>
<gene>
    <name evidence="7" type="ORF">Harvfovirus24_4</name>
</gene>
<evidence type="ECO:0000313" key="7">
    <source>
        <dbReference type="EMBL" id="AYV81268.1"/>
    </source>
</evidence>
<evidence type="ECO:0000256" key="3">
    <source>
        <dbReference type="ARBA" id="ARBA00030012"/>
    </source>
</evidence>
<dbReference type="InterPro" id="IPR016135">
    <property type="entry name" value="UBQ-conjugating_enzyme/RWD"/>
</dbReference>
<dbReference type="GO" id="GO:0016567">
    <property type="term" value="P:protein ubiquitination"/>
    <property type="evidence" value="ECO:0007669"/>
    <property type="project" value="UniProtKB-UniPathway"/>
</dbReference>
<evidence type="ECO:0000256" key="4">
    <source>
        <dbReference type="ARBA" id="ARBA00031729"/>
    </source>
</evidence>